<keyword evidence="6 8" id="KW-0472">Membrane</keyword>
<dbReference type="Pfam" id="PF07963">
    <property type="entry name" value="N_methyl"/>
    <property type="match status" value="1"/>
</dbReference>
<comment type="similarity">
    <text evidence="2 7">Belongs to the N-Me-Phe pilin family.</text>
</comment>
<dbReference type="InterPro" id="IPR012902">
    <property type="entry name" value="N_methyl_site"/>
</dbReference>
<evidence type="ECO:0000256" key="5">
    <source>
        <dbReference type="ARBA" id="ARBA00022989"/>
    </source>
</evidence>
<dbReference type="InterPro" id="IPR001082">
    <property type="entry name" value="Pilin"/>
</dbReference>
<dbReference type="PROSITE" id="PS00409">
    <property type="entry name" value="PROKAR_NTER_METHYL"/>
    <property type="match status" value="1"/>
</dbReference>
<sequence length="148" mass="15906">MNRLRAHQGGFTLLELMVVIAIISILAAITAPTFTRQITKAKLVEAQNIATQSQSFIEEYILLNGTFPTTTEFAAIAPTVASDSIVKSVAVSDQEEGTGSVTVTLNSDTGISEGNYLKYSRDASNDWQCVSDLDSKLLPSQCSTVEVD</sequence>
<evidence type="ECO:0000313" key="10">
    <source>
        <dbReference type="Proteomes" id="UP001379949"/>
    </source>
</evidence>
<organism evidence="9 10">
    <name type="scientific">Marinomonas arenicola</name>
    <dbReference type="NCBI Taxonomy" id="569601"/>
    <lineage>
        <taxon>Bacteria</taxon>
        <taxon>Pseudomonadati</taxon>
        <taxon>Pseudomonadota</taxon>
        <taxon>Gammaproteobacteria</taxon>
        <taxon>Oceanospirillales</taxon>
        <taxon>Oceanospirillaceae</taxon>
        <taxon>Marinomonas</taxon>
    </lineage>
</organism>
<dbReference type="RefSeq" id="WP_341564841.1">
    <property type="nucleotide sequence ID" value="NZ_JBAKAQ010000006.1"/>
</dbReference>
<keyword evidence="5 8" id="KW-1133">Transmembrane helix</keyword>
<evidence type="ECO:0000256" key="7">
    <source>
        <dbReference type="RuleBase" id="RU000389"/>
    </source>
</evidence>
<keyword evidence="3" id="KW-0488">Methylation</keyword>
<evidence type="ECO:0000256" key="8">
    <source>
        <dbReference type="SAM" id="Phobius"/>
    </source>
</evidence>
<protein>
    <submittedName>
        <fullName evidence="9">Pilin</fullName>
    </submittedName>
</protein>
<proteinExistence type="inferred from homology"/>
<dbReference type="EMBL" id="JBAKAR010000014">
    <property type="protein sequence ID" value="MEL0614393.1"/>
    <property type="molecule type" value="Genomic_DNA"/>
</dbReference>
<dbReference type="Gene3D" id="3.30.700.10">
    <property type="entry name" value="Glycoprotein, Type 4 Pilin"/>
    <property type="match status" value="1"/>
</dbReference>
<keyword evidence="4 8" id="KW-0812">Transmembrane</keyword>
<dbReference type="PANTHER" id="PTHR30093:SF44">
    <property type="entry name" value="TYPE II SECRETION SYSTEM CORE PROTEIN G"/>
    <property type="match status" value="1"/>
</dbReference>
<dbReference type="Pfam" id="PF00114">
    <property type="entry name" value="Pilin"/>
    <property type="match status" value="1"/>
</dbReference>
<dbReference type="Proteomes" id="UP001379949">
    <property type="component" value="Unassembled WGS sequence"/>
</dbReference>
<evidence type="ECO:0000256" key="6">
    <source>
        <dbReference type="ARBA" id="ARBA00023136"/>
    </source>
</evidence>
<evidence type="ECO:0000256" key="4">
    <source>
        <dbReference type="ARBA" id="ARBA00022692"/>
    </source>
</evidence>
<accession>A0ABU9G7B5</accession>
<dbReference type="NCBIfam" id="TIGR02532">
    <property type="entry name" value="IV_pilin_GFxxxE"/>
    <property type="match status" value="1"/>
</dbReference>
<dbReference type="SUPFAM" id="SSF54523">
    <property type="entry name" value="Pili subunits"/>
    <property type="match status" value="1"/>
</dbReference>
<dbReference type="PANTHER" id="PTHR30093">
    <property type="entry name" value="GENERAL SECRETION PATHWAY PROTEIN G"/>
    <property type="match status" value="1"/>
</dbReference>
<feature type="transmembrane region" description="Helical" evidence="8">
    <location>
        <begin position="12"/>
        <end position="34"/>
    </location>
</feature>
<keyword evidence="7" id="KW-0281">Fimbrium</keyword>
<comment type="caution">
    <text evidence="9">The sequence shown here is derived from an EMBL/GenBank/DDBJ whole genome shotgun (WGS) entry which is preliminary data.</text>
</comment>
<gene>
    <name evidence="9" type="ORF">V6242_14655</name>
</gene>
<comment type="subcellular location">
    <subcellularLocation>
        <location evidence="1">Membrane</location>
        <topology evidence="1">Single-pass membrane protein</topology>
    </subcellularLocation>
</comment>
<reference evidence="9 10" key="1">
    <citation type="submission" date="2024-02" db="EMBL/GenBank/DDBJ databases">
        <title>Bacteria isolated from the canopy kelp, Nereocystis luetkeana.</title>
        <authorList>
            <person name="Pfister C.A."/>
            <person name="Younker I.T."/>
            <person name="Light S.H."/>
        </authorList>
    </citation>
    <scope>NUCLEOTIDE SEQUENCE [LARGE SCALE GENOMIC DNA]</scope>
    <source>
        <strain evidence="9 10">TI.4.07</strain>
    </source>
</reference>
<evidence type="ECO:0000256" key="2">
    <source>
        <dbReference type="ARBA" id="ARBA00005233"/>
    </source>
</evidence>
<name>A0ABU9G7B5_9GAMM</name>
<dbReference type="InterPro" id="IPR045584">
    <property type="entry name" value="Pilin-like"/>
</dbReference>
<keyword evidence="10" id="KW-1185">Reference proteome</keyword>
<evidence type="ECO:0000256" key="1">
    <source>
        <dbReference type="ARBA" id="ARBA00004167"/>
    </source>
</evidence>
<evidence type="ECO:0000313" key="9">
    <source>
        <dbReference type="EMBL" id="MEL0614393.1"/>
    </source>
</evidence>
<evidence type="ECO:0000256" key="3">
    <source>
        <dbReference type="ARBA" id="ARBA00022481"/>
    </source>
</evidence>